<dbReference type="Proteomes" id="UP000024635">
    <property type="component" value="Unassembled WGS sequence"/>
</dbReference>
<organism evidence="1 2">
    <name type="scientific">Ancylostoma ceylanicum</name>
    <dbReference type="NCBI Taxonomy" id="53326"/>
    <lineage>
        <taxon>Eukaryota</taxon>
        <taxon>Metazoa</taxon>
        <taxon>Ecdysozoa</taxon>
        <taxon>Nematoda</taxon>
        <taxon>Chromadorea</taxon>
        <taxon>Rhabditida</taxon>
        <taxon>Rhabditina</taxon>
        <taxon>Rhabditomorpha</taxon>
        <taxon>Strongyloidea</taxon>
        <taxon>Ancylostomatidae</taxon>
        <taxon>Ancylostomatinae</taxon>
        <taxon>Ancylostoma</taxon>
    </lineage>
</organism>
<dbReference type="EMBL" id="JARK01001394">
    <property type="protein sequence ID" value="EYC09936.1"/>
    <property type="molecule type" value="Genomic_DNA"/>
</dbReference>
<protein>
    <submittedName>
        <fullName evidence="1">Uncharacterized protein</fullName>
    </submittedName>
</protein>
<gene>
    <name evidence="1" type="primary">Acey_s0058.g2896</name>
    <name evidence="1" type="ORF">Y032_0058g2896</name>
</gene>
<sequence length="146" mass="15581">MVPESIPRRTAGPIPCSTLKRQRRRSGSALDALTVSIGHCVSGTYPRELCILRGYTLCPSHLYALGGASQCFQSARWHLSLSLSRRTHSTSPLTLRFVPSQSGERQRAVIALHAAEESELSPPLAATSETAAVAVTSPSELTLAGV</sequence>
<reference evidence="2" key="1">
    <citation type="journal article" date="2015" name="Nat. Genet.">
        <title>The genome and transcriptome of the zoonotic hookworm Ancylostoma ceylanicum identify infection-specific gene families.</title>
        <authorList>
            <person name="Schwarz E.M."/>
            <person name="Hu Y."/>
            <person name="Antoshechkin I."/>
            <person name="Miller M.M."/>
            <person name="Sternberg P.W."/>
            <person name="Aroian R.V."/>
        </authorList>
    </citation>
    <scope>NUCLEOTIDE SEQUENCE</scope>
    <source>
        <strain evidence="2">HY135</strain>
    </source>
</reference>
<dbReference type="AlphaFoldDB" id="A0A016U4Q7"/>
<accession>A0A016U4Q7</accession>
<evidence type="ECO:0000313" key="2">
    <source>
        <dbReference type="Proteomes" id="UP000024635"/>
    </source>
</evidence>
<name>A0A016U4Q7_9BILA</name>
<keyword evidence="2" id="KW-1185">Reference proteome</keyword>
<proteinExistence type="predicted"/>
<comment type="caution">
    <text evidence="1">The sequence shown here is derived from an EMBL/GenBank/DDBJ whole genome shotgun (WGS) entry which is preliminary data.</text>
</comment>
<evidence type="ECO:0000313" key="1">
    <source>
        <dbReference type="EMBL" id="EYC09936.1"/>
    </source>
</evidence>